<dbReference type="Proteomes" id="UP000789920">
    <property type="component" value="Unassembled WGS sequence"/>
</dbReference>
<keyword evidence="2" id="KW-1185">Reference proteome</keyword>
<sequence>IGDVLKDPNDIKRHRLKDEFDILMNYSVEIPCSTDCIFSDHEIIMCRSFLKEEQKIYIEDDDKINLGDAFERYNSGYPVMISGGTIEVSYHPDMTDVNNITTFSQMVVTQIMDNIDKIPKPVIKGDNEDEDL</sequence>
<evidence type="ECO:0000313" key="1">
    <source>
        <dbReference type="EMBL" id="CAG8847530.1"/>
    </source>
</evidence>
<reference evidence="1" key="1">
    <citation type="submission" date="2021-06" db="EMBL/GenBank/DDBJ databases">
        <authorList>
            <person name="Kallberg Y."/>
            <person name="Tangrot J."/>
            <person name="Rosling A."/>
        </authorList>
    </citation>
    <scope>NUCLEOTIDE SEQUENCE</scope>
    <source>
        <strain evidence="1">MA461A</strain>
    </source>
</reference>
<evidence type="ECO:0000313" key="2">
    <source>
        <dbReference type="Proteomes" id="UP000789920"/>
    </source>
</evidence>
<organism evidence="1 2">
    <name type="scientific">Racocetra persica</name>
    <dbReference type="NCBI Taxonomy" id="160502"/>
    <lineage>
        <taxon>Eukaryota</taxon>
        <taxon>Fungi</taxon>
        <taxon>Fungi incertae sedis</taxon>
        <taxon>Mucoromycota</taxon>
        <taxon>Glomeromycotina</taxon>
        <taxon>Glomeromycetes</taxon>
        <taxon>Diversisporales</taxon>
        <taxon>Gigasporaceae</taxon>
        <taxon>Racocetra</taxon>
    </lineage>
</organism>
<name>A0ACA9SUC1_9GLOM</name>
<accession>A0ACA9SUC1</accession>
<dbReference type="EMBL" id="CAJVQC010156422">
    <property type="protein sequence ID" value="CAG8847530.1"/>
    <property type="molecule type" value="Genomic_DNA"/>
</dbReference>
<protein>
    <submittedName>
        <fullName evidence="1">29777_t:CDS:1</fullName>
    </submittedName>
</protein>
<feature type="non-terminal residue" evidence="1">
    <location>
        <position position="1"/>
    </location>
</feature>
<comment type="caution">
    <text evidence="1">The sequence shown here is derived from an EMBL/GenBank/DDBJ whole genome shotgun (WGS) entry which is preliminary data.</text>
</comment>
<proteinExistence type="predicted"/>
<gene>
    <name evidence="1" type="ORF">RPERSI_LOCUS34679</name>
</gene>